<feature type="transmembrane region" description="Helical" evidence="1">
    <location>
        <begin position="74"/>
        <end position="96"/>
    </location>
</feature>
<evidence type="ECO:0000313" key="2">
    <source>
        <dbReference type="EMBL" id="MCW7753654.1"/>
    </source>
</evidence>
<feature type="transmembrane region" description="Helical" evidence="1">
    <location>
        <begin position="108"/>
        <end position="132"/>
    </location>
</feature>
<keyword evidence="1" id="KW-1133">Transmembrane helix</keyword>
<dbReference type="Proteomes" id="UP001209681">
    <property type="component" value="Unassembled WGS sequence"/>
</dbReference>
<comment type="caution">
    <text evidence="2">The sequence shown here is derived from an EMBL/GenBank/DDBJ whole genome shotgun (WGS) entry which is preliminary data.</text>
</comment>
<evidence type="ECO:0000313" key="3">
    <source>
        <dbReference type="Proteomes" id="UP001209681"/>
    </source>
</evidence>
<dbReference type="EMBL" id="JAPFPW010000006">
    <property type="protein sequence ID" value="MCW7753654.1"/>
    <property type="molecule type" value="Genomic_DNA"/>
</dbReference>
<reference evidence="2 3" key="1">
    <citation type="submission" date="2022-11" db="EMBL/GenBank/DDBJ databases">
        <title>Desulfobotulus tamanensis H1 sp. nov. - anaerobic, alkaliphilic, sulphate reducing bacterium isolated from terrestrial mud volcano.</title>
        <authorList>
            <person name="Frolova A."/>
            <person name="Merkel A.Y."/>
            <person name="Slobodkin A.I."/>
        </authorList>
    </citation>
    <scope>NUCLEOTIDE SEQUENCE [LARGE SCALE GENOMIC DNA]</scope>
    <source>
        <strain evidence="2 3">H1</strain>
    </source>
</reference>
<proteinExistence type="predicted"/>
<keyword evidence="3" id="KW-1185">Reference proteome</keyword>
<protein>
    <submittedName>
        <fullName evidence="2">DUF2868 domain-containing protein</fullName>
    </submittedName>
</protein>
<name>A0ABT3N872_9BACT</name>
<feature type="transmembrane region" description="Helical" evidence="1">
    <location>
        <begin position="188"/>
        <end position="214"/>
    </location>
</feature>
<organism evidence="2 3">
    <name type="scientific">Desulfobotulus pelophilus</name>
    <dbReference type="NCBI Taxonomy" id="2823377"/>
    <lineage>
        <taxon>Bacteria</taxon>
        <taxon>Pseudomonadati</taxon>
        <taxon>Thermodesulfobacteriota</taxon>
        <taxon>Desulfobacteria</taxon>
        <taxon>Desulfobacterales</taxon>
        <taxon>Desulfobacteraceae</taxon>
        <taxon>Desulfobotulus</taxon>
    </lineage>
</organism>
<dbReference type="InterPro" id="IPR021296">
    <property type="entry name" value="DUF2868"/>
</dbReference>
<sequence length="490" mass="55705">MKQHHTIASLVDTEWFLELDAGSREADLRNQRIAAFISPEMTDGECLTIWLDHRRREAGSEAGRPMPGVRVLAALRLAIALLGIAGFLTGFFMALATLRYDGITPVNLLYALTVFVALPLLTVIFSLGLVLFRKKKLPVTYKLFFSVLQWLFSRMLLGTEKRIPSHARDFLKSRNSRIQELYARYQPLIFSLAFYAFQMAGLFFVFGLFSGFLIKVVGSDLAFAWQSTLNLPPETFSRMVRMVSAPWSILLPHTLPDPAQIEGSRIILKDGIGGLTHDHLTSWWTFLSMALLVYGLLPRLFLFLLARKLFHRRIDQVEVVDSRVHNLCFFLRREALFTASPERGSGLSASVCPVSHVESVPIREWELWINDEIPESLHGLILEETSGVMGCKPENCLFINLETLHEKTAYSDRPRVLAMEVFMPPVHEDVQILKKAAEAIRGPLWIWPVGRVDRKGGRAEKTDILIWSRRLEGLREPRPIMQLETSHDIG</sequence>
<keyword evidence="1" id="KW-0812">Transmembrane</keyword>
<feature type="transmembrane region" description="Helical" evidence="1">
    <location>
        <begin position="283"/>
        <end position="306"/>
    </location>
</feature>
<gene>
    <name evidence="2" type="ORF">OOT00_06610</name>
</gene>
<accession>A0ABT3N872</accession>
<dbReference type="Pfam" id="PF11067">
    <property type="entry name" value="DUF2868"/>
    <property type="match status" value="1"/>
</dbReference>
<keyword evidence="1" id="KW-0472">Membrane</keyword>
<dbReference type="RefSeq" id="WP_265424524.1">
    <property type="nucleotide sequence ID" value="NZ_JAPFPW010000006.1"/>
</dbReference>
<evidence type="ECO:0000256" key="1">
    <source>
        <dbReference type="SAM" id="Phobius"/>
    </source>
</evidence>